<protein>
    <submittedName>
        <fullName evidence="1">Uncharacterized protein</fullName>
    </submittedName>
</protein>
<dbReference type="EMBL" id="CACRZD030000005">
    <property type="protein sequence ID" value="CAA6660546.1"/>
    <property type="molecule type" value="Genomic_DNA"/>
</dbReference>
<accession>A0A7I8IRX8</accession>
<proteinExistence type="predicted"/>
<gene>
    <name evidence="1" type="ORF">SI7747_05006962</name>
</gene>
<organism evidence="1">
    <name type="scientific">Spirodela intermedia</name>
    <name type="common">Intermediate duckweed</name>
    <dbReference type="NCBI Taxonomy" id="51605"/>
    <lineage>
        <taxon>Eukaryota</taxon>
        <taxon>Viridiplantae</taxon>
        <taxon>Streptophyta</taxon>
        <taxon>Embryophyta</taxon>
        <taxon>Tracheophyta</taxon>
        <taxon>Spermatophyta</taxon>
        <taxon>Magnoliopsida</taxon>
        <taxon>Liliopsida</taxon>
        <taxon>Araceae</taxon>
        <taxon>Lemnoideae</taxon>
        <taxon>Spirodela</taxon>
    </lineage>
</organism>
<evidence type="ECO:0000313" key="1">
    <source>
        <dbReference type="EMBL" id="CAA2620793.1"/>
    </source>
</evidence>
<name>A0A7I8IRX8_SPIIN</name>
<evidence type="ECO:0000313" key="2">
    <source>
        <dbReference type="Proteomes" id="UP001189122"/>
    </source>
</evidence>
<dbReference type="AlphaFoldDB" id="A0A7I8IRX8"/>
<sequence>MLIDHQTYFSKKNSFLDDKEFLPTRLCSHRS</sequence>
<dbReference type="EMBL" id="LR743592">
    <property type="protein sequence ID" value="CAA2620793.1"/>
    <property type="molecule type" value="Genomic_DNA"/>
</dbReference>
<keyword evidence="2" id="KW-1185">Reference proteome</keyword>
<dbReference type="Proteomes" id="UP001189122">
    <property type="component" value="Unassembled WGS sequence"/>
</dbReference>
<reference evidence="1 2" key="1">
    <citation type="submission" date="2019-12" db="EMBL/GenBank/DDBJ databases">
        <authorList>
            <person name="Scholz U."/>
            <person name="Mascher M."/>
            <person name="Fiebig A."/>
        </authorList>
    </citation>
    <scope>NUCLEOTIDE SEQUENCE</scope>
</reference>